<feature type="chain" id="PRO_5030954536" description="DUF3887 domain-containing protein" evidence="1">
    <location>
        <begin position="23"/>
        <end position="132"/>
    </location>
</feature>
<feature type="signal peptide" evidence="1">
    <location>
        <begin position="1"/>
        <end position="22"/>
    </location>
</feature>
<dbReference type="EMBL" id="JACIJB010000009">
    <property type="protein sequence ID" value="MBB5661271.1"/>
    <property type="molecule type" value="Genomic_DNA"/>
</dbReference>
<evidence type="ECO:0000256" key="1">
    <source>
        <dbReference type="SAM" id="SignalP"/>
    </source>
</evidence>
<dbReference type="OrthoDB" id="7574524at2"/>
<reference evidence="2 3" key="1">
    <citation type="submission" date="2020-08" db="EMBL/GenBank/DDBJ databases">
        <title>Genomic Encyclopedia of Type Strains, Phase IV (KMG-IV): sequencing the most valuable type-strain genomes for metagenomic binning, comparative biology and taxonomic classification.</title>
        <authorList>
            <person name="Goeker M."/>
        </authorList>
    </citation>
    <scope>NUCLEOTIDE SEQUENCE [LARGE SCALE GENOMIC DNA]</scope>
    <source>
        <strain evidence="2 3">DSM 24448</strain>
    </source>
</reference>
<protein>
    <recommendedName>
        <fullName evidence="4">DUF3887 domain-containing protein</fullName>
    </recommendedName>
</protein>
<keyword evidence="1" id="KW-0732">Signal</keyword>
<evidence type="ECO:0000313" key="2">
    <source>
        <dbReference type="EMBL" id="MBB5661271.1"/>
    </source>
</evidence>
<name>A0A7W9A4G5_9CAUL</name>
<proteinExistence type="predicted"/>
<sequence length="132" mass="13676">MRLSLMMATVVAGVALAGVANAQDPHAGHEAQPAQGQYSASLTRMITATADGECPADLMAAELLTACNEQVDQIGPALQSLGPISDMAFVSAEGEGEARVETYEVFFESGQMLTWGIGGYTDGKFTVAFVSG</sequence>
<dbReference type="AlphaFoldDB" id="A0A7W9A4G5"/>
<keyword evidence="3" id="KW-1185">Reference proteome</keyword>
<gene>
    <name evidence="2" type="ORF">FHS65_002031</name>
</gene>
<evidence type="ECO:0008006" key="4">
    <source>
        <dbReference type="Google" id="ProtNLM"/>
    </source>
</evidence>
<organism evidence="2 3">
    <name type="scientific">Brevundimonas halotolerans</name>
    <dbReference type="NCBI Taxonomy" id="69670"/>
    <lineage>
        <taxon>Bacteria</taxon>
        <taxon>Pseudomonadati</taxon>
        <taxon>Pseudomonadota</taxon>
        <taxon>Alphaproteobacteria</taxon>
        <taxon>Caulobacterales</taxon>
        <taxon>Caulobacteraceae</taxon>
        <taxon>Brevundimonas</taxon>
    </lineage>
</organism>
<accession>A0A7W9A4G5</accession>
<dbReference type="Proteomes" id="UP000548978">
    <property type="component" value="Unassembled WGS sequence"/>
</dbReference>
<dbReference type="RefSeq" id="WP_123288521.1">
    <property type="nucleotide sequence ID" value="NZ_JACIJB010000009.1"/>
</dbReference>
<comment type="caution">
    <text evidence="2">The sequence shown here is derived from an EMBL/GenBank/DDBJ whole genome shotgun (WGS) entry which is preliminary data.</text>
</comment>
<evidence type="ECO:0000313" key="3">
    <source>
        <dbReference type="Proteomes" id="UP000548978"/>
    </source>
</evidence>